<evidence type="ECO:0000313" key="10">
    <source>
        <dbReference type="Proteomes" id="UP000176253"/>
    </source>
</evidence>
<name>A0A1F6A3T8_9BACT</name>
<dbReference type="Pfam" id="PF01850">
    <property type="entry name" value="PIN"/>
    <property type="match status" value="1"/>
</dbReference>
<organism evidence="9 10">
    <name type="scientific">Candidatus Gottesmanbacteria bacterium RIFCSPHIGHO2_02_FULL_39_14</name>
    <dbReference type="NCBI Taxonomy" id="1798383"/>
    <lineage>
        <taxon>Bacteria</taxon>
        <taxon>Candidatus Gottesmaniibacteriota</taxon>
    </lineage>
</organism>
<gene>
    <name evidence="9" type="ORF">A3D78_06180</name>
</gene>
<evidence type="ECO:0000256" key="1">
    <source>
        <dbReference type="ARBA" id="ARBA00001946"/>
    </source>
</evidence>
<comment type="caution">
    <text evidence="9">The sequence shown here is derived from an EMBL/GenBank/DDBJ whole genome shotgun (WGS) entry which is preliminary data.</text>
</comment>
<dbReference type="InterPro" id="IPR029060">
    <property type="entry name" value="PIN-like_dom_sf"/>
</dbReference>
<keyword evidence="3" id="KW-0540">Nuclease</keyword>
<evidence type="ECO:0000256" key="4">
    <source>
        <dbReference type="ARBA" id="ARBA00022723"/>
    </source>
</evidence>
<dbReference type="GO" id="GO:0016787">
    <property type="term" value="F:hydrolase activity"/>
    <property type="evidence" value="ECO:0007669"/>
    <property type="project" value="UniProtKB-KW"/>
</dbReference>
<dbReference type="InterPro" id="IPR002716">
    <property type="entry name" value="PIN_dom"/>
</dbReference>
<dbReference type="STRING" id="1798383.A3D78_06180"/>
<dbReference type="Proteomes" id="UP000176253">
    <property type="component" value="Unassembled WGS sequence"/>
</dbReference>
<proteinExistence type="inferred from homology"/>
<comment type="similarity">
    <text evidence="7">Belongs to the PINc/VapC protein family.</text>
</comment>
<reference evidence="9 10" key="1">
    <citation type="journal article" date="2016" name="Nat. Commun.">
        <title>Thousands of microbial genomes shed light on interconnected biogeochemical processes in an aquifer system.</title>
        <authorList>
            <person name="Anantharaman K."/>
            <person name="Brown C.T."/>
            <person name="Hug L.A."/>
            <person name="Sharon I."/>
            <person name="Castelle C.J."/>
            <person name="Probst A.J."/>
            <person name="Thomas B.C."/>
            <person name="Singh A."/>
            <person name="Wilkins M.J."/>
            <person name="Karaoz U."/>
            <person name="Brodie E.L."/>
            <person name="Williams K.H."/>
            <person name="Hubbard S.S."/>
            <person name="Banfield J.F."/>
        </authorList>
    </citation>
    <scope>NUCLEOTIDE SEQUENCE [LARGE SCALE GENOMIC DNA]</scope>
</reference>
<sequence>MYIDTNIIIDLLRGEINSQNFFQNFSGIIKTSIIVKLELIDGLETKGEISRLQKRIFDYFQIEVIHINEEISQIAENIFTDFRHSRGISINYSLIAATAIYLGEPLSTHNVKHFNFIPQLELIKPY</sequence>
<dbReference type="PANTHER" id="PTHR33653">
    <property type="entry name" value="RIBONUCLEASE VAPC2"/>
    <property type="match status" value="1"/>
</dbReference>
<evidence type="ECO:0000256" key="6">
    <source>
        <dbReference type="ARBA" id="ARBA00022842"/>
    </source>
</evidence>
<evidence type="ECO:0000256" key="5">
    <source>
        <dbReference type="ARBA" id="ARBA00022801"/>
    </source>
</evidence>
<keyword evidence="2" id="KW-1277">Toxin-antitoxin system</keyword>
<dbReference type="InterPro" id="IPR050556">
    <property type="entry name" value="Type_II_TA_system_RNase"/>
</dbReference>
<accession>A0A1F6A3T8</accession>
<evidence type="ECO:0000256" key="2">
    <source>
        <dbReference type="ARBA" id="ARBA00022649"/>
    </source>
</evidence>
<protein>
    <recommendedName>
        <fullName evidence="8">PIN domain-containing protein</fullName>
    </recommendedName>
</protein>
<dbReference type="GO" id="GO:0004518">
    <property type="term" value="F:nuclease activity"/>
    <property type="evidence" value="ECO:0007669"/>
    <property type="project" value="UniProtKB-KW"/>
</dbReference>
<dbReference type="PANTHER" id="PTHR33653:SF1">
    <property type="entry name" value="RIBONUCLEASE VAPC2"/>
    <property type="match status" value="1"/>
</dbReference>
<dbReference type="Gene3D" id="3.40.50.1010">
    <property type="entry name" value="5'-nuclease"/>
    <property type="match status" value="1"/>
</dbReference>
<dbReference type="AlphaFoldDB" id="A0A1F6A3T8"/>
<dbReference type="GO" id="GO:0046872">
    <property type="term" value="F:metal ion binding"/>
    <property type="evidence" value="ECO:0007669"/>
    <property type="project" value="UniProtKB-KW"/>
</dbReference>
<evidence type="ECO:0000259" key="8">
    <source>
        <dbReference type="Pfam" id="PF01850"/>
    </source>
</evidence>
<feature type="domain" description="PIN" evidence="8">
    <location>
        <begin position="1"/>
        <end position="108"/>
    </location>
</feature>
<keyword evidence="6" id="KW-0460">Magnesium</keyword>
<evidence type="ECO:0000256" key="7">
    <source>
        <dbReference type="ARBA" id="ARBA00038093"/>
    </source>
</evidence>
<evidence type="ECO:0000313" key="9">
    <source>
        <dbReference type="EMBL" id="OGG19329.1"/>
    </source>
</evidence>
<dbReference type="EMBL" id="MFJM01000001">
    <property type="protein sequence ID" value="OGG19329.1"/>
    <property type="molecule type" value="Genomic_DNA"/>
</dbReference>
<comment type="cofactor">
    <cofactor evidence="1">
        <name>Mg(2+)</name>
        <dbReference type="ChEBI" id="CHEBI:18420"/>
    </cofactor>
</comment>
<keyword evidence="5" id="KW-0378">Hydrolase</keyword>
<evidence type="ECO:0000256" key="3">
    <source>
        <dbReference type="ARBA" id="ARBA00022722"/>
    </source>
</evidence>
<dbReference type="SUPFAM" id="SSF88723">
    <property type="entry name" value="PIN domain-like"/>
    <property type="match status" value="1"/>
</dbReference>
<keyword evidence="4" id="KW-0479">Metal-binding</keyword>